<reference evidence="4" key="2">
    <citation type="submission" date="2025-08" db="UniProtKB">
        <authorList>
            <consortium name="Ensembl"/>
        </authorList>
    </citation>
    <scope>IDENTIFICATION</scope>
</reference>
<dbReference type="AlphaFoldDB" id="A0A452HGW5"/>
<evidence type="ECO:0000259" key="3">
    <source>
        <dbReference type="PROSITE" id="PS51390"/>
    </source>
</evidence>
<dbReference type="Gene3D" id="4.10.75.10">
    <property type="entry name" value="Elafin-like"/>
    <property type="match status" value="1"/>
</dbReference>
<evidence type="ECO:0000256" key="1">
    <source>
        <dbReference type="SAM" id="MobiDB-lite"/>
    </source>
</evidence>
<dbReference type="InterPro" id="IPR036645">
    <property type="entry name" value="Elafin-like_sf"/>
</dbReference>
<keyword evidence="2" id="KW-0472">Membrane</keyword>
<dbReference type="Proteomes" id="UP000291020">
    <property type="component" value="Unassembled WGS sequence"/>
</dbReference>
<feature type="region of interest" description="Disordered" evidence="1">
    <location>
        <begin position="91"/>
        <end position="112"/>
    </location>
</feature>
<reference evidence="5" key="1">
    <citation type="journal article" date="2017" name="PLoS ONE">
        <title>The Agassiz's desert tortoise genome provides a resource for the conservation of a threatened species.</title>
        <authorList>
            <person name="Tollis M."/>
            <person name="DeNardo D.F."/>
            <person name="Cornelius J.A."/>
            <person name="Dolby G.A."/>
            <person name="Edwards T."/>
            <person name="Henen B.T."/>
            <person name="Karl A.E."/>
            <person name="Murphy R.W."/>
            <person name="Kusumi K."/>
        </authorList>
    </citation>
    <scope>NUCLEOTIDE SEQUENCE [LARGE SCALE GENOMIC DNA]</scope>
</reference>
<dbReference type="Ensembl" id="ENSGAGT00000016149.1">
    <property type="protein sequence ID" value="ENSGAGP00000014106.1"/>
    <property type="gene ID" value="ENSGAGG00000010745.1"/>
</dbReference>
<dbReference type="PRINTS" id="PR00003">
    <property type="entry name" value="4DISULPHCORE"/>
</dbReference>
<dbReference type="SUPFAM" id="SSF57256">
    <property type="entry name" value="Elafin-like"/>
    <property type="match status" value="1"/>
</dbReference>
<dbReference type="InterPro" id="IPR008197">
    <property type="entry name" value="WAP_dom"/>
</dbReference>
<keyword evidence="2" id="KW-0812">Transmembrane</keyword>
<feature type="domain" description="WAP" evidence="3">
    <location>
        <begin position="39"/>
        <end position="84"/>
    </location>
</feature>
<keyword evidence="5" id="KW-1185">Reference proteome</keyword>
<dbReference type="PANTHER" id="PTHR19441:SF97">
    <property type="entry name" value="WAP FOUR-DISULFIDE CORE DOMAIN PROTEIN 3"/>
    <property type="match status" value="1"/>
</dbReference>
<organism evidence="4 5">
    <name type="scientific">Gopherus agassizii</name>
    <name type="common">Agassiz's desert tortoise</name>
    <dbReference type="NCBI Taxonomy" id="38772"/>
    <lineage>
        <taxon>Eukaryota</taxon>
        <taxon>Metazoa</taxon>
        <taxon>Chordata</taxon>
        <taxon>Craniata</taxon>
        <taxon>Vertebrata</taxon>
        <taxon>Euteleostomi</taxon>
        <taxon>Archelosauria</taxon>
        <taxon>Testudinata</taxon>
        <taxon>Testudines</taxon>
        <taxon>Cryptodira</taxon>
        <taxon>Durocryptodira</taxon>
        <taxon>Testudinoidea</taxon>
        <taxon>Testudinidae</taxon>
        <taxon>Gopherus</taxon>
    </lineage>
</organism>
<feature type="transmembrane region" description="Helical" evidence="2">
    <location>
        <begin position="20"/>
        <end position="41"/>
    </location>
</feature>
<accession>A0A452HGW5</accession>
<dbReference type="SMART" id="SM00217">
    <property type="entry name" value="WAP"/>
    <property type="match status" value="1"/>
</dbReference>
<dbReference type="STRING" id="38772.ENSGAGP00000014106"/>
<dbReference type="GO" id="GO:0005615">
    <property type="term" value="C:extracellular space"/>
    <property type="evidence" value="ECO:0007669"/>
    <property type="project" value="TreeGrafter"/>
</dbReference>
<dbReference type="PANTHER" id="PTHR19441">
    <property type="entry name" value="WHEY ACDIC PROTEIN WAP"/>
    <property type="match status" value="1"/>
</dbReference>
<dbReference type="GO" id="GO:0019731">
    <property type="term" value="P:antibacterial humoral response"/>
    <property type="evidence" value="ECO:0007669"/>
    <property type="project" value="TreeGrafter"/>
</dbReference>
<dbReference type="InterPro" id="IPR050514">
    <property type="entry name" value="WAP_four-disulfide_core"/>
</dbReference>
<sequence>MDAPKPQWYVLEAVRLMPPLATAPLLGTILLTAMCLFCIAVRPGACPRPQGPGICVERCQGDNSCPPGQKCCSNGCGHVCMRPVPRPRGEVRPRFMSDSALDSDAPGTLRGCVPNQAGRRDPVFVQSQVASPPSLLCS</sequence>
<dbReference type="PROSITE" id="PS51390">
    <property type="entry name" value="WAP"/>
    <property type="match status" value="1"/>
</dbReference>
<dbReference type="GO" id="GO:0045087">
    <property type="term" value="P:innate immune response"/>
    <property type="evidence" value="ECO:0007669"/>
    <property type="project" value="TreeGrafter"/>
</dbReference>
<dbReference type="Pfam" id="PF00095">
    <property type="entry name" value="WAP"/>
    <property type="match status" value="1"/>
</dbReference>
<evidence type="ECO:0000256" key="2">
    <source>
        <dbReference type="SAM" id="Phobius"/>
    </source>
</evidence>
<proteinExistence type="predicted"/>
<name>A0A452HGW5_9SAUR</name>
<evidence type="ECO:0000313" key="4">
    <source>
        <dbReference type="Ensembl" id="ENSGAGP00000014106.1"/>
    </source>
</evidence>
<dbReference type="GO" id="GO:0004867">
    <property type="term" value="F:serine-type endopeptidase inhibitor activity"/>
    <property type="evidence" value="ECO:0007669"/>
    <property type="project" value="TreeGrafter"/>
</dbReference>
<dbReference type="CDD" id="cd00199">
    <property type="entry name" value="WAP"/>
    <property type="match status" value="1"/>
</dbReference>
<protein>
    <recommendedName>
        <fullName evidence="3">WAP domain-containing protein</fullName>
    </recommendedName>
</protein>
<keyword evidence="2" id="KW-1133">Transmembrane helix</keyword>
<evidence type="ECO:0000313" key="5">
    <source>
        <dbReference type="Proteomes" id="UP000291020"/>
    </source>
</evidence>
<reference evidence="4" key="3">
    <citation type="submission" date="2025-09" db="UniProtKB">
        <authorList>
            <consortium name="Ensembl"/>
        </authorList>
    </citation>
    <scope>IDENTIFICATION</scope>
</reference>